<keyword evidence="3" id="KW-1185">Reference proteome</keyword>
<evidence type="ECO:0000313" key="2">
    <source>
        <dbReference type="EMBL" id="MXQ09495.1"/>
    </source>
</evidence>
<dbReference type="Gene3D" id="3.10.129.10">
    <property type="entry name" value="Hotdog Thioesterase"/>
    <property type="match status" value="2"/>
</dbReference>
<sequence length="263" mass="28700">MSENATTETTEDRIDIARAAALMAAVDGAERDLTVGSALPPFAHHAFFWAALPEAALGRDGTPAPGQGGPVPDLGLPVRMYAGGQVRWHAPFRASIQAERVSRVTSITRKEGQSGALAFVTIRHDIRQRGQAVLSEDQTLVYRGAAGPGDPVTVTEEVDERRALKLTAVGLFRFSALTFNGHRIHYDADYARELGYPGLVVHAPLMAMHLALWAEERQGRLDRFAFRAVSPLYLGDVAWLCRAGNRYWVEGPKRRLCLTAEAG</sequence>
<protein>
    <submittedName>
        <fullName evidence="2">Acyl dehydratase</fullName>
    </submittedName>
</protein>
<dbReference type="PANTHER" id="PTHR28152:SF1">
    <property type="entry name" value="HYDROXYACYL-THIOESTER DEHYDRATASE TYPE 2, MITOCHONDRIAL"/>
    <property type="match status" value="1"/>
</dbReference>
<dbReference type="Proteomes" id="UP000480350">
    <property type="component" value="Unassembled WGS sequence"/>
</dbReference>
<proteinExistence type="predicted"/>
<comment type="caution">
    <text evidence="2">The sequence shown here is derived from an EMBL/GenBank/DDBJ whole genome shotgun (WGS) entry which is preliminary data.</text>
</comment>
<evidence type="ECO:0000259" key="1">
    <source>
        <dbReference type="Pfam" id="PF13452"/>
    </source>
</evidence>
<accession>A0A7C9MLS5</accession>
<dbReference type="Pfam" id="PF13452">
    <property type="entry name" value="FAS1_DH_region"/>
    <property type="match status" value="1"/>
</dbReference>
<dbReference type="PANTHER" id="PTHR28152">
    <property type="entry name" value="HYDROXYACYL-THIOESTER DEHYDRATASE TYPE 2, MITOCHONDRIAL"/>
    <property type="match status" value="1"/>
</dbReference>
<name>A0A7C9MLS5_9RHOB</name>
<dbReference type="InterPro" id="IPR029069">
    <property type="entry name" value="HotDog_dom_sf"/>
</dbReference>
<organism evidence="2 3">
    <name type="scientific">Kangsaoukella pontilimi</name>
    <dbReference type="NCBI Taxonomy" id="2691042"/>
    <lineage>
        <taxon>Bacteria</taxon>
        <taxon>Pseudomonadati</taxon>
        <taxon>Pseudomonadota</taxon>
        <taxon>Alphaproteobacteria</taxon>
        <taxon>Rhodobacterales</taxon>
        <taxon>Paracoccaceae</taxon>
        <taxon>Kangsaoukella</taxon>
    </lineage>
</organism>
<dbReference type="SUPFAM" id="SSF54637">
    <property type="entry name" value="Thioesterase/thiol ester dehydrase-isomerase"/>
    <property type="match status" value="2"/>
</dbReference>
<dbReference type="EMBL" id="WUPT01000003">
    <property type="protein sequence ID" value="MXQ09495.1"/>
    <property type="molecule type" value="Genomic_DNA"/>
</dbReference>
<dbReference type="InterPro" id="IPR039569">
    <property type="entry name" value="FAS1-like_DH_region"/>
</dbReference>
<dbReference type="GO" id="GO:0019171">
    <property type="term" value="F:(3R)-hydroxyacyl-[acyl-carrier-protein] dehydratase activity"/>
    <property type="evidence" value="ECO:0007669"/>
    <property type="project" value="TreeGrafter"/>
</dbReference>
<reference evidence="2 3" key="2">
    <citation type="submission" date="2020-03" db="EMBL/GenBank/DDBJ databases">
        <title>Kangsaoukella pontilimi gen. nov., sp. nov., a new member of the family Rhodobacteraceae isolated from a tidal mudflat.</title>
        <authorList>
            <person name="Kim I.S."/>
        </authorList>
    </citation>
    <scope>NUCLEOTIDE SEQUENCE [LARGE SCALE GENOMIC DNA]</scope>
    <source>
        <strain evidence="2 3">GH1-50</strain>
    </source>
</reference>
<dbReference type="InterPro" id="IPR052741">
    <property type="entry name" value="Mitochondrial_HTD2"/>
</dbReference>
<reference evidence="2 3" key="1">
    <citation type="submission" date="2019-12" db="EMBL/GenBank/DDBJ databases">
        <authorList>
            <person name="Lee S.D."/>
        </authorList>
    </citation>
    <scope>NUCLEOTIDE SEQUENCE [LARGE SCALE GENOMIC DNA]</scope>
    <source>
        <strain evidence="2 3">GH1-50</strain>
    </source>
</reference>
<dbReference type="RefSeq" id="WP_160765415.1">
    <property type="nucleotide sequence ID" value="NZ_WUPT01000003.1"/>
</dbReference>
<evidence type="ECO:0000313" key="3">
    <source>
        <dbReference type="Proteomes" id="UP000480350"/>
    </source>
</evidence>
<gene>
    <name evidence="2" type="ORF">GQ651_16740</name>
</gene>
<feature type="domain" description="FAS1-like dehydratase" evidence="1">
    <location>
        <begin position="73"/>
        <end position="134"/>
    </location>
</feature>
<dbReference type="AlphaFoldDB" id="A0A7C9MLS5"/>